<dbReference type="RefSeq" id="WP_078255185.1">
    <property type="nucleotide sequence ID" value="NZ_MUXT01000001.1"/>
</dbReference>
<evidence type="ECO:0000259" key="1">
    <source>
        <dbReference type="Pfam" id="PF00308"/>
    </source>
</evidence>
<dbReference type="GO" id="GO:0006270">
    <property type="term" value="P:DNA replication initiation"/>
    <property type="evidence" value="ECO:0007669"/>
    <property type="project" value="TreeGrafter"/>
</dbReference>
<dbReference type="InterPro" id="IPR027417">
    <property type="entry name" value="P-loop_NTPase"/>
</dbReference>
<dbReference type="Proteomes" id="UP000190322">
    <property type="component" value="Unassembled WGS sequence"/>
</dbReference>
<dbReference type="Gene3D" id="3.40.50.300">
    <property type="entry name" value="P-loop containing nucleotide triphosphate hydrolases"/>
    <property type="match status" value="1"/>
</dbReference>
<proteinExistence type="predicted"/>
<dbReference type="Pfam" id="PF00308">
    <property type="entry name" value="Bac_DnaA"/>
    <property type="match status" value="1"/>
</dbReference>
<organism evidence="2 3">
    <name type="scientific">Moraxella canis</name>
    <dbReference type="NCBI Taxonomy" id="90239"/>
    <lineage>
        <taxon>Bacteria</taxon>
        <taxon>Pseudomonadati</taxon>
        <taxon>Pseudomonadota</taxon>
        <taxon>Gammaproteobacteria</taxon>
        <taxon>Moraxellales</taxon>
        <taxon>Moraxellaceae</taxon>
        <taxon>Moraxella</taxon>
    </lineage>
</organism>
<comment type="caution">
    <text evidence="2">The sequence shown here is derived from an EMBL/GenBank/DDBJ whole genome shotgun (WGS) entry which is preliminary data.</text>
</comment>
<dbReference type="GO" id="GO:0005886">
    <property type="term" value="C:plasma membrane"/>
    <property type="evidence" value="ECO:0007669"/>
    <property type="project" value="TreeGrafter"/>
</dbReference>
<evidence type="ECO:0000313" key="3">
    <source>
        <dbReference type="Proteomes" id="UP000190322"/>
    </source>
</evidence>
<dbReference type="InterPro" id="IPR013317">
    <property type="entry name" value="DnaA_dom"/>
</dbReference>
<protein>
    <submittedName>
        <fullName evidence="2">Chromosomal replication initiator DnaA</fullName>
    </submittedName>
</protein>
<dbReference type="PANTHER" id="PTHR30050:SF5">
    <property type="entry name" value="DNAA REGULATORY INACTIVATOR HDA"/>
    <property type="match status" value="1"/>
</dbReference>
<dbReference type="GO" id="GO:0003688">
    <property type="term" value="F:DNA replication origin binding"/>
    <property type="evidence" value="ECO:0007669"/>
    <property type="project" value="TreeGrafter"/>
</dbReference>
<sequence length="259" mass="29706">MTEAIQDSLNLDIRPEASLDDFRSSSYRSILDAVDKLVQGSLRELFIVGASGFGKTHLASAIYEHYTSMTSKMVISLNLTELIEQDPHASALVGLEMFDLIIVDDLQMVRHSYEWQEGLFHLINRIREHQKQILYLADDPARELQIGLLDLHTRLSLAPMLTLPDNDDINDRRILLEVILKKKNWKLPEEIFEYLLEEGPRNAGDINTVLDHIRPLLTRLSRVQIPKKTITEAKQIILHETFMLEISDNTDSDFGHPLI</sequence>
<dbReference type="PANTHER" id="PTHR30050">
    <property type="entry name" value="CHROMOSOMAL REPLICATION INITIATOR PROTEIN DNAA"/>
    <property type="match status" value="1"/>
</dbReference>
<evidence type="ECO:0000313" key="2">
    <source>
        <dbReference type="EMBL" id="OOR85316.1"/>
    </source>
</evidence>
<dbReference type="EMBL" id="MUXT01000001">
    <property type="protein sequence ID" value="OOR85316.1"/>
    <property type="molecule type" value="Genomic_DNA"/>
</dbReference>
<dbReference type="AlphaFoldDB" id="A0A1S9ZPD2"/>
<feature type="domain" description="Chromosomal replication initiator protein DnaA ATPAse" evidence="1">
    <location>
        <begin position="39"/>
        <end position="146"/>
    </location>
</feature>
<dbReference type="SUPFAM" id="SSF52540">
    <property type="entry name" value="P-loop containing nucleoside triphosphate hydrolases"/>
    <property type="match status" value="1"/>
</dbReference>
<gene>
    <name evidence="2" type="ORF">B0180_00515</name>
</gene>
<accession>A0A1S9ZPD2</accession>
<name>A0A1S9ZPD2_9GAMM</name>
<reference evidence="2 3" key="1">
    <citation type="submission" date="2017-02" db="EMBL/GenBank/DDBJ databases">
        <title>Draft genome sequence of Moraxella canis CCUG 8415A type strain.</title>
        <authorList>
            <person name="Engstrom-Jakobsson H."/>
            <person name="Salva-Serra F."/>
            <person name="Thorell K."/>
            <person name="Gonzales-Siles L."/>
            <person name="Karlsson R."/>
            <person name="Boulund F."/>
            <person name="Engstrand L."/>
            <person name="Moore E."/>
        </authorList>
    </citation>
    <scope>NUCLEOTIDE SEQUENCE [LARGE SCALE GENOMIC DNA]</scope>
    <source>
        <strain evidence="2 3">CCUG 8415A</strain>
    </source>
</reference>